<dbReference type="FunFam" id="1.10.287.130:FF:000008">
    <property type="entry name" value="Two-component sensor histidine kinase"/>
    <property type="match status" value="1"/>
</dbReference>
<evidence type="ECO:0000256" key="5">
    <source>
        <dbReference type="ARBA" id="ARBA00022553"/>
    </source>
</evidence>
<dbReference type="FunFam" id="3.30.565.10:FF:000013">
    <property type="entry name" value="Two-component sensor histidine kinase"/>
    <property type="match status" value="1"/>
</dbReference>
<keyword evidence="13 14" id="KW-0472">Membrane</keyword>
<sequence length="380" mass="43662">MHLSTQEKIKLVLEAILVSILTLFLIFALFQMILFFFSRMPENLADNPIVQEIVHSATQPQSVYVEVFVIILIAVIVLLTVFWRLSRRRRRFEMDHIIEGLVVIANGNYSYRIEDIQSEDLQEVVHSIHFLIDSTVEAMEEERRIEESKEELVTNVSHDLRTPLTSIIGYLGLIESGQYKSQEDLEKYVNIAYQKSLQMQSLVNDLFEYSQVSHGDADFESNTFDLVQLMEQLIAEYELESRNQGVKIDIESNRSTIYMKADSKKLVRVFTNIISNALKYGGDGDQIKIRLEHRRTNVFIRIANNGRPISKKALHEIFERFYQAEKSRTDEQGAGLGLAIAKNIVEKQGGKISADVSGDWTHFDIILPLRNSAVKDEESE</sequence>
<dbReference type="SMART" id="SM00388">
    <property type="entry name" value="HisKA"/>
    <property type="match status" value="1"/>
</dbReference>
<dbReference type="GO" id="GO:0000155">
    <property type="term" value="F:phosphorelay sensor kinase activity"/>
    <property type="evidence" value="ECO:0007669"/>
    <property type="project" value="InterPro"/>
</dbReference>
<dbReference type="GO" id="GO:0005524">
    <property type="term" value="F:ATP binding"/>
    <property type="evidence" value="ECO:0007669"/>
    <property type="project" value="UniProtKB-KW"/>
</dbReference>
<evidence type="ECO:0000256" key="7">
    <source>
        <dbReference type="ARBA" id="ARBA00022692"/>
    </source>
</evidence>
<dbReference type="InterPro" id="IPR004358">
    <property type="entry name" value="Sig_transdc_His_kin-like_C"/>
</dbReference>
<dbReference type="EC" id="2.7.13.3" evidence="3"/>
<organism evidence="16 17">
    <name type="scientific">Atopococcus tabaci</name>
    <dbReference type="NCBI Taxonomy" id="269774"/>
    <lineage>
        <taxon>Bacteria</taxon>
        <taxon>Bacillati</taxon>
        <taxon>Bacillota</taxon>
        <taxon>Bacilli</taxon>
        <taxon>Lactobacillales</taxon>
        <taxon>Carnobacteriaceae</taxon>
        <taxon>Atopococcus</taxon>
    </lineage>
</organism>
<keyword evidence="10" id="KW-0067">ATP-binding</keyword>
<keyword evidence="5" id="KW-0597">Phosphoprotein</keyword>
<accession>A0AA43UDF5</accession>
<keyword evidence="4" id="KW-1003">Cell membrane</keyword>
<dbReference type="InterPro" id="IPR050398">
    <property type="entry name" value="HssS/ArlS-like"/>
</dbReference>
<keyword evidence="17" id="KW-1185">Reference proteome</keyword>
<evidence type="ECO:0000256" key="14">
    <source>
        <dbReference type="SAM" id="Phobius"/>
    </source>
</evidence>
<dbReference type="InterPro" id="IPR003661">
    <property type="entry name" value="HisK_dim/P_dom"/>
</dbReference>
<keyword evidence="11 14" id="KW-1133">Transmembrane helix</keyword>
<evidence type="ECO:0000313" key="16">
    <source>
        <dbReference type="EMBL" id="MDO5457917.1"/>
    </source>
</evidence>
<evidence type="ECO:0000256" key="2">
    <source>
        <dbReference type="ARBA" id="ARBA00004651"/>
    </source>
</evidence>
<dbReference type="CDD" id="cd00082">
    <property type="entry name" value="HisKA"/>
    <property type="match status" value="1"/>
</dbReference>
<evidence type="ECO:0000256" key="8">
    <source>
        <dbReference type="ARBA" id="ARBA00022741"/>
    </source>
</evidence>
<dbReference type="InterPro" id="IPR005467">
    <property type="entry name" value="His_kinase_dom"/>
</dbReference>
<dbReference type="PANTHER" id="PTHR45528:SF1">
    <property type="entry name" value="SENSOR HISTIDINE KINASE CPXA"/>
    <property type="match status" value="1"/>
</dbReference>
<feature type="transmembrane region" description="Helical" evidence="14">
    <location>
        <begin position="63"/>
        <end position="85"/>
    </location>
</feature>
<dbReference type="SUPFAM" id="SSF47384">
    <property type="entry name" value="Homodimeric domain of signal transducing histidine kinase"/>
    <property type="match status" value="1"/>
</dbReference>
<evidence type="ECO:0000256" key="10">
    <source>
        <dbReference type="ARBA" id="ARBA00022840"/>
    </source>
</evidence>
<evidence type="ECO:0000256" key="6">
    <source>
        <dbReference type="ARBA" id="ARBA00022679"/>
    </source>
</evidence>
<evidence type="ECO:0000256" key="12">
    <source>
        <dbReference type="ARBA" id="ARBA00023012"/>
    </source>
</evidence>
<evidence type="ECO:0000259" key="15">
    <source>
        <dbReference type="PROSITE" id="PS50109"/>
    </source>
</evidence>
<comment type="caution">
    <text evidence="16">The sequence shown here is derived from an EMBL/GenBank/DDBJ whole genome shotgun (WGS) entry which is preliminary data.</text>
</comment>
<evidence type="ECO:0000256" key="3">
    <source>
        <dbReference type="ARBA" id="ARBA00012438"/>
    </source>
</evidence>
<reference evidence="16" key="1">
    <citation type="submission" date="2023-07" db="EMBL/GenBank/DDBJ databases">
        <title>Between Cages and Wild: Unraveling the Impact of Captivity on Animal Microbiomes and Antimicrobial Resistance.</title>
        <authorList>
            <person name="Schmartz G.P."/>
            <person name="Rehner J."/>
            <person name="Schuff M.J."/>
            <person name="Becker S.L."/>
            <person name="Kravczyk M."/>
            <person name="Gurevich A."/>
            <person name="Francke R."/>
            <person name="Mueller R."/>
            <person name="Keller V."/>
            <person name="Keller A."/>
        </authorList>
    </citation>
    <scope>NUCLEOTIDE SEQUENCE</scope>
    <source>
        <strain evidence="16">S39M_St_73</strain>
    </source>
</reference>
<dbReference type="PROSITE" id="PS50109">
    <property type="entry name" value="HIS_KIN"/>
    <property type="match status" value="1"/>
</dbReference>
<dbReference type="InterPro" id="IPR036097">
    <property type="entry name" value="HisK_dim/P_sf"/>
</dbReference>
<dbReference type="SMART" id="SM00387">
    <property type="entry name" value="HATPase_c"/>
    <property type="match status" value="1"/>
</dbReference>
<comment type="subcellular location">
    <subcellularLocation>
        <location evidence="2">Cell membrane</location>
        <topology evidence="2">Multi-pass membrane protein</topology>
    </subcellularLocation>
</comment>
<comment type="catalytic activity">
    <reaction evidence="1">
        <text>ATP + protein L-histidine = ADP + protein N-phospho-L-histidine.</text>
        <dbReference type="EC" id="2.7.13.3"/>
    </reaction>
</comment>
<evidence type="ECO:0000256" key="13">
    <source>
        <dbReference type="ARBA" id="ARBA00023136"/>
    </source>
</evidence>
<proteinExistence type="predicted"/>
<dbReference type="Gene3D" id="1.10.287.130">
    <property type="match status" value="1"/>
</dbReference>
<gene>
    <name evidence="16" type="ORF">Q4F26_06165</name>
</gene>
<evidence type="ECO:0000256" key="9">
    <source>
        <dbReference type="ARBA" id="ARBA00022777"/>
    </source>
</evidence>
<evidence type="ECO:0000313" key="17">
    <source>
        <dbReference type="Proteomes" id="UP001171751"/>
    </source>
</evidence>
<dbReference type="EMBL" id="JAUNQW010000034">
    <property type="protein sequence ID" value="MDO5457917.1"/>
    <property type="molecule type" value="Genomic_DNA"/>
</dbReference>
<dbReference type="GO" id="GO:0005886">
    <property type="term" value="C:plasma membrane"/>
    <property type="evidence" value="ECO:0007669"/>
    <property type="project" value="UniProtKB-SubCell"/>
</dbReference>
<keyword evidence="6" id="KW-0808">Transferase</keyword>
<dbReference type="CDD" id="cd00075">
    <property type="entry name" value="HATPase"/>
    <property type="match status" value="1"/>
</dbReference>
<dbReference type="AlphaFoldDB" id="A0AA43UDF5"/>
<dbReference type="SUPFAM" id="SSF55874">
    <property type="entry name" value="ATPase domain of HSP90 chaperone/DNA topoisomerase II/histidine kinase"/>
    <property type="match status" value="1"/>
</dbReference>
<dbReference type="Pfam" id="PF02518">
    <property type="entry name" value="HATPase_c"/>
    <property type="match status" value="1"/>
</dbReference>
<dbReference type="InterPro" id="IPR036890">
    <property type="entry name" value="HATPase_C_sf"/>
</dbReference>
<keyword evidence="7 14" id="KW-0812">Transmembrane</keyword>
<dbReference type="PANTHER" id="PTHR45528">
    <property type="entry name" value="SENSOR HISTIDINE KINASE CPXA"/>
    <property type="match status" value="1"/>
</dbReference>
<feature type="transmembrane region" description="Helical" evidence="14">
    <location>
        <begin position="12"/>
        <end position="37"/>
    </location>
</feature>
<name>A0AA43UDF5_9LACT</name>
<dbReference type="Pfam" id="PF00512">
    <property type="entry name" value="HisKA"/>
    <property type="match status" value="1"/>
</dbReference>
<evidence type="ECO:0000256" key="1">
    <source>
        <dbReference type="ARBA" id="ARBA00000085"/>
    </source>
</evidence>
<dbReference type="InterPro" id="IPR003594">
    <property type="entry name" value="HATPase_dom"/>
</dbReference>
<evidence type="ECO:0000256" key="11">
    <source>
        <dbReference type="ARBA" id="ARBA00022989"/>
    </source>
</evidence>
<keyword evidence="8" id="KW-0547">Nucleotide-binding</keyword>
<dbReference type="Proteomes" id="UP001171751">
    <property type="component" value="Unassembled WGS sequence"/>
</dbReference>
<dbReference type="PRINTS" id="PR00344">
    <property type="entry name" value="BCTRLSENSOR"/>
</dbReference>
<protein>
    <recommendedName>
        <fullName evidence="3">histidine kinase</fullName>
        <ecNumber evidence="3">2.7.13.3</ecNumber>
    </recommendedName>
</protein>
<keyword evidence="12" id="KW-0902">Two-component regulatory system</keyword>
<dbReference type="Gene3D" id="3.30.565.10">
    <property type="entry name" value="Histidine kinase-like ATPase, C-terminal domain"/>
    <property type="match status" value="1"/>
</dbReference>
<feature type="domain" description="Histidine kinase" evidence="15">
    <location>
        <begin position="155"/>
        <end position="371"/>
    </location>
</feature>
<keyword evidence="9 16" id="KW-0418">Kinase</keyword>
<evidence type="ECO:0000256" key="4">
    <source>
        <dbReference type="ARBA" id="ARBA00022475"/>
    </source>
</evidence>